<dbReference type="EMBL" id="CAJNOV010018151">
    <property type="protein sequence ID" value="CAF1617049.1"/>
    <property type="molecule type" value="Genomic_DNA"/>
</dbReference>
<dbReference type="PANTHER" id="PTHR46579:SF1">
    <property type="entry name" value="F5_8 TYPE C DOMAIN-CONTAINING PROTEIN"/>
    <property type="match status" value="1"/>
</dbReference>
<name>A0A816C2J5_9BILA</name>
<protein>
    <submittedName>
        <fullName evidence="2">Uncharacterized protein</fullName>
    </submittedName>
</protein>
<evidence type="ECO:0000256" key="1">
    <source>
        <dbReference type="SAM" id="MobiDB-lite"/>
    </source>
</evidence>
<gene>
    <name evidence="2" type="ORF">CJN711_LOCUS37354</name>
</gene>
<feature type="region of interest" description="Disordered" evidence="1">
    <location>
        <begin position="103"/>
        <end position="125"/>
    </location>
</feature>
<reference evidence="2" key="1">
    <citation type="submission" date="2021-02" db="EMBL/GenBank/DDBJ databases">
        <authorList>
            <person name="Nowell W R."/>
        </authorList>
    </citation>
    <scope>NUCLEOTIDE SEQUENCE</scope>
</reference>
<comment type="caution">
    <text evidence="2">The sequence shown here is derived from an EMBL/GenBank/DDBJ whole genome shotgun (WGS) entry which is preliminary data.</text>
</comment>
<dbReference type="Proteomes" id="UP000663855">
    <property type="component" value="Unassembled WGS sequence"/>
</dbReference>
<dbReference type="AlphaFoldDB" id="A0A816C2J5"/>
<dbReference type="PANTHER" id="PTHR46579">
    <property type="entry name" value="F5/8 TYPE C DOMAIN-CONTAINING PROTEIN-RELATED"/>
    <property type="match status" value="1"/>
</dbReference>
<evidence type="ECO:0000313" key="2">
    <source>
        <dbReference type="EMBL" id="CAF1617049.1"/>
    </source>
</evidence>
<accession>A0A816C2J5</accession>
<sequence length="1206" mass="137689">MEKQQTRRCSVSSVHSQGNLSIASAQCADAHTHAIIQKEKDKKIILVPLHSFINFGKVVKVHETATYKSDKDSRKTERGKVLLFGTEELCVDQLQVLQEDIINENQPPEKQHGSNPTETSKHYNRVNTLSPMDINTASTITILPTRKEKSVSQVQRNLFGNDTNMNSKRCYSFEEENSDEIEEHLTTTTRKSKKRFIEDSSLKQISNINYKKTTSNTKSPSIIPSSPIQNPVIVNQAENNQNSITNTSVFCIFENIFHLDSTEKEKDEANDDTMDGRAMPDINSRSWIIRVAKLFTQQLSANDIATHARRIGISNPKSLLNCIENRGTHTAREIVRVICPQETLLTKSGKEGVSVAKRQAIRDMTSRTTQWRRRQRVRYFLGENALNDAVPVNLIDNDSSYSSQHDVYVLREAQVENNANNINNLDEQSNSFLTYIDDQIQSTEDDQRHVLEEIQSDQIIEDQEVEDMNFFNLSADPSTHEIAAALTVLKNRHNLSNRCLDHICQLMRLLKASNVPKSSAHVKRIILSGSTTHFTSSSYYCSKCNQLSSKATNCSNIKCEENKSFSKRPPVFLRMPLKPQIKDVLLRFPSLHLQRQRCSTLIDSSDISQGDFYKKIIKNEANNFITLTMNVDGILIAKSSKSSLWVITFVINELKKSERFRIQNVLVGGIASGQSKPTRKEMSVYLESIVNELLTLENENCFQNYDGNIEFLRVFLIAGSMDKPAQALVQNISEPNGAYGCGKCFLQGITVPTKSGSKSKIRVFPIRRNDEMPKARTNFAYDVKLAIPERFRPTGKEALRDFMYGHLGECHLRSLRYFDIGQSFAFDTLHNLYRGTFMRLLELWFDTQYRNQPWSLISKIGLIDVSLSIHKFPSTICRTPRTLLKYNDFKASELRCTLLFGFASFSMYLPHKYCRHLLLLVVLAHLCESKSTSSDQTLNIKRLANEFIYQFPLLYGDRQNVISIHTIMHLPESVVNFGGVYNYSTFNFESYLGTLTSAVHGTRRHALEVQTNLKLLRLSAVYINRKTFNCRLGRFIKKIQPHIQNNQLFSSEQPLQFKKIVNDNDEVENIRSIVGDAVKLYKTIIHNDKRFTIVTCQANGNRNDSCILYKVSKKVRVGFITSIIEISSNEKSCVLQVRDAPVNRYLTINVNGTKIICSNVMFSKAEQTHSYFFVKLNDIVEKLVHVFDNPSKTFILIRFPNMMESS</sequence>
<evidence type="ECO:0000313" key="3">
    <source>
        <dbReference type="Proteomes" id="UP000663855"/>
    </source>
</evidence>
<organism evidence="2 3">
    <name type="scientific">Rotaria magnacalcarata</name>
    <dbReference type="NCBI Taxonomy" id="392030"/>
    <lineage>
        <taxon>Eukaryota</taxon>
        <taxon>Metazoa</taxon>
        <taxon>Spiralia</taxon>
        <taxon>Gnathifera</taxon>
        <taxon>Rotifera</taxon>
        <taxon>Eurotatoria</taxon>
        <taxon>Bdelloidea</taxon>
        <taxon>Philodinida</taxon>
        <taxon>Philodinidae</taxon>
        <taxon>Rotaria</taxon>
    </lineage>
</organism>
<proteinExistence type="predicted"/>